<keyword evidence="2" id="KW-0057">Aromatic amino acid biosynthesis</keyword>
<accession>Q6L3K0</accession>
<dbReference type="AlphaFoldDB" id="Q6L3K0"/>
<feature type="compositionally biased region" description="Low complexity" evidence="6">
    <location>
        <begin position="8"/>
        <end position="26"/>
    </location>
</feature>
<dbReference type="Gene3D" id="3.30.70.260">
    <property type="match status" value="1"/>
</dbReference>
<evidence type="ECO:0000313" key="8">
    <source>
        <dbReference type="EMBL" id="AAT39307.2"/>
    </source>
</evidence>
<feature type="domain" description="Prephenate dehydratase" evidence="7">
    <location>
        <begin position="161"/>
        <end position="357"/>
    </location>
</feature>
<dbReference type="PROSITE" id="PS00857">
    <property type="entry name" value="PREPHENATE_DEHYDR_1"/>
    <property type="match status" value="1"/>
</dbReference>
<dbReference type="EMBL" id="AC149302">
    <property type="protein sequence ID" value="AAT39307.2"/>
    <property type="molecule type" value="Genomic_DNA"/>
</dbReference>
<dbReference type="GO" id="GO:0009507">
    <property type="term" value="C:chloroplast"/>
    <property type="evidence" value="ECO:0007669"/>
    <property type="project" value="TreeGrafter"/>
</dbReference>
<evidence type="ECO:0000256" key="5">
    <source>
        <dbReference type="ARBA" id="ARBA00029440"/>
    </source>
</evidence>
<keyword evidence="1" id="KW-0028">Amino-acid biosynthesis</keyword>
<feature type="region of interest" description="Disordered" evidence="6">
    <location>
        <begin position="1"/>
        <end position="26"/>
    </location>
</feature>
<keyword evidence="3" id="KW-0584">Phenylalanine biosynthesis</keyword>
<dbReference type="InterPro" id="IPR001086">
    <property type="entry name" value="Preph_deHydtase"/>
</dbReference>
<dbReference type="PANTHER" id="PTHR21022:SF42">
    <property type="entry name" value="AROGENATE DEHYDRATASE_PREPHENATE DEHYDRATASE 2, CHLOROPLASTIC"/>
    <property type="match status" value="1"/>
</dbReference>
<evidence type="ECO:0000256" key="4">
    <source>
        <dbReference type="ARBA" id="ARBA00023239"/>
    </source>
</evidence>
<dbReference type="Gene3D" id="3.40.190.10">
    <property type="entry name" value="Periplasmic binding protein-like II"/>
    <property type="match status" value="2"/>
</dbReference>
<dbReference type="FunFam" id="3.40.190.10:FF:000031">
    <property type="entry name" value="Arogenate dehydratase"/>
    <property type="match status" value="1"/>
</dbReference>
<dbReference type="InterPro" id="IPR018528">
    <property type="entry name" value="Preph_deHydtase_CS"/>
</dbReference>
<dbReference type="GO" id="GO:0047769">
    <property type="term" value="F:arogenate dehydratase activity"/>
    <property type="evidence" value="ECO:0007669"/>
    <property type="project" value="TreeGrafter"/>
</dbReference>
<gene>
    <name evidence="8" type="ORF">SDM1_28t00011</name>
</gene>
<evidence type="ECO:0000256" key="6">
    <source>
        <dbReference type="SAM" id="MobiDB-lite"/>
    </source>
</evidence>
<dbReference type="PANTHER" id="PTHR21022">
    <property type="entry name" value="PREPHENATE DEHYDRATASE P PROTEIN"/>
    <property type="match status" value="1"/>
</dbReference>
<dbReference type="PROSITE" id="PS00858">
    <property type="entry name" value="PREPHENATE_DEHYDR_2"/>
    <property type="match status" value="1"/>
</dbReference>
<proteinExistence type="predicted"/>
<dbReference type="GO" id="GO:0009094">
    <property type="term" value="P:L-phenylalanine biosynthetic process"/>
    <property type="evidence" value="ECO:0007669"/>
    <property type="project" value="UniProtKB-KW"/>
</dbReference>
<sequence length="455" mass="50571">MAATIVRSPKLSLSLPPPESTTSNLPSLNQSFFTPLPKRRRCISIYACTAGDQSNSAFGGEIKKGQAIELNKVNDENPYEFNAKDSPNPLPRPLTSADLSNMASEGSRLRVAYQGVRGAYSESAAEKAYPNCEAVPCEQFDTAFDAGDIHAGLHYSKPVLVGGHIPPGGLVEERASFAFLYDEFQILLVDIYSNQRQRFILFNLLKAVERWLVDRAVLPIENSLGGSIHRNYDLLLRYRLHIVGEVKLAIRHCLLANNGVKIEDLKRVLSHPQACFFCFLIIYMALAQCENTLTKLGLVREAVDDTAGAAKYIAFSKLKDAGAVASLAASRIYGLNVLAQDIQDDSDNVTRFLMLAREPIIPRTDKPFKTSVVFSLDEGPGVLFKALAVFAMRSINLTKIESRPLQKQALRVLEDSVDGFPKLFLKDPQLKNFVFRKWFEINVRVKHPKVWPGGQ</sequence>
<dbReference type="SUPFAM" id="SSF53850">
    <property type="entry name" value="Periplasmic binding protein-like II"/>
    <property type="match status" value="1"/>
</dbReference>
<reference evidence="8" key="2">
    <citation type="submission" date="2006-08" db="EMBL/GenBank/DDBJ databases">
        <authorList>
            <person name="Childs K."/>
        </authorList>
    </citation>
    <scope>NUCLEOTIDE SEQUENCE</scope>
</reference>
<dbReference type="GO" id="GO:0004664">
    <property type="term" value="F:prephenate dehydratase activity"/>
    <property type="evidence" value="ECO:0007669"/>
    <property type="project" value="InterPro"/>
</dbReference>
<dbReference type="CDD" id="cd04905">
    <property type="entry name" value="ACT_CM-PDT"/>
    <property type="match status" value="1"/>
</dbReference>
<name>Q6L3K0_SOLDE</name>
<organism evidence="8">
    <name type="scientific">Solanum demissum</name>
    <name type="common">Wild potato</name>
    <dbReference type="NCBI Taxonomy" id="50514"/>
    <lineage>
        <taxon>Eukaryota</taxon>
        <taxon>Viridiplantae</taxon>
        <taxon>Streptophyta</taxon>
        <taxon>Embryophyta</taxon>
        <taxon>Tracheophyta</taxon>
        <taxon>Spermatophyta</taxon>
        <taxon>Magnoliopsida</taxon>
        <taxon>eudicotyledons</taxon>
        <taxon>Gunneridae</taxon>
        <taxon>Pentapetalae</taxon>
        <taxon>asterids</taxon>
        <taxon>lamiids</taxon>
        <taxon>Solanales</taxon>
        <taxon>Solanaceae</taxon>
        <taxon>Solanoideae</taxon>
        <taxon>Solaneae</taxon>
        <taxon>Solanum</taxon>
    </lineage>
</organism>
<evidence type="ECO:0000256" key="1">
    <source>
        <dbReference type="ARBA" id="ARBA00022605"/>
    </source>
</evidence>
<evidence type="ECO:0000256" key="2">
    <source>
        <dbReference type="ARBA" id="ARBA00023141"/>
    </source>
</evidence>
<evidence type="ECO:0000259" key="7">
    <source>
        <dbReference type="PROSITE" id="PS51171"/>
    </source>
</evidence>
<reference evidence="8" key="1">
    <citation type="submission" date="2004-06" db="EMBL/GenBank/DDBJ databases">
        <authorList>
            <person name="Buell R."/>
            <person name="Liu J."/>
            <person name="Childs K."/>
            <person name="Zaborsky J."/>
            <person name="Tallon L."/>
            <person name="Wirtz U."/>
            <person name="Wei F."/>
            <person name="Kuang H."/>
            <person name="Zhang P."/>
            <person name="Marano M."/>
            <person name="Baker B."/>
        </authorList>
    </citation>
    <scope>NUCLEOTIDE SEQUENCE</scope>
</reference>
<dbReference type="SUPFAM" id="SSF55021">
    <property type="entry name" value="ACT-like"/>
    <property type="match status" value="1"/>
</dbReference>
<dbReference type="CDD" id="cd13631">
    <property type="entry name" value="PBP2_Ct-PDT_like"/>
    <property type="match status" value="1"/>
</dbReference>
<dbReference type="InterPro" id="IPR045865">
    <property type="entry name" value="ACT-like_dom_sf"/>
</dbReference>
<comment type="pathway">
    <text evidence="5">Amino-acid biosynthesis.</text>
</comment>
<dbReference type="Pfam" id="PF00800">
    <property type="entry name" value="PDT"/>
    <property type="match status" value="1"/>
</dbReference>
<keyword evidence="4" id="KW-0456">Lyase</keyword>
<dbReference type="PROSITE" id="PS51171">
    <property type="entry name" value="PREPHENATE_DEHYDR_3"/>
    <property type="match status" value="1"/>
</dbReference>
<protein>
    <submittedName>
        <fullName evidence="8">Prephenate dehydratase family protein</fullName>
    </submittedName>
</protein>
<evidence type="ECO:0000256" key="3">
    <source>
        <dbReference type="ARBA" id="ARBA00023222"/>
    </source>
</evidence>